<keyword evidence="3" id="KW-1185">Reference proteome</keyword>
<sequence length="1146" mass="126310">MDKHHSLTLPSSHPHVLHHHSALKLATPGTWDRPRLSFSHGSMARVMSTPCDFSPPGTPLPATPTHTRLLSAPTMASQLFIFPMPPLSLLPPTPAPTQGTFSHTTDMLLPNLTTFQGPPHLDILLTPSRPLIDASITISMPIYAGFRPMTTLESLPPSVHHLYFTFKSVGKRTEERTLHSAIVICPTIEELKIEGKGGEECWCSIVPHFKSLRVLVRKPGMAQVKTMKEELDERFPLPKRARTCSTSSTIGHSGHSMVQLVRNLSNQASAKAKGKARATEPAQASSSRLAHTSAAERPRGRSTANSRAAGVGVPSNYDLLKKKRSATAPPDSPQARTEQRINANLNVQRTRPPAPQPRPRTSSTSGPTNPLVPGQTNSQSIQPVSRPIMSASTQKMPRPTSRDAPKFDSDEPENLRRFLGQMEDLFSDYSITDDDEKKKKLVRYTDARTEEEWQALDEYDSGTFAEFKEAVLKNYPEAADAETGTWERLTRIARKFSNLGADERESYLKFKRRFLTEAKKLQKPPALVTNRELVEKFTESLSPAFRENIAARLSIKRGIKSATSAPAAAPAAAAAAAGGGGAAAAPVVAKPVKRREDMHTLDEVVAEADDIALNSSTSYLLSATSGSISSTGATSGSGIKAEFEEVKQQVATLLDRIDVSEKQAKERQEQILRAFQQGRNNSSSLRQPRPQNEHSGAGPSDNCWYDWKPGHFVRDCQNVQKHVAEGLLKLVDRKFMMADGTPIPREPAHLCPMDRMLATLSKRQEQMFWEDVSGPAGVFNISLPDNASLYANKPRDARDEVIDKLHQDLQYWQTSTHVPTPVQPALQPQMLQAPVPSTSSQPMNQPFDPNVFLNQMRSLFSQAGNQNATSSQNFEGFRKGLMKATGKNMSIPMTIPHKQPEDHFKNRPKGTEPKKYVKKVTQPLSDESDESEKEEPVPKKPVTVEDASDDEDGAPRRELPFRKVPSVSFAPLPSDSANKKRTQVRFDESKAPAYKHTAPIHKEGRVQDVASKVLKTPIVLNAEELMDLSKPLRKEIAKLMAKKRISTQPVTEQMYSAGETQPESDPLPFSETSDEEDATSKDLSLESDAIDIRDLPSATFMVAQFNIGLIPAGSLIMADPYLQYLDSLAPGEKPKQVIVAKDLASL</sequence>
<proteinExistence type="predicted"/>
<dbReference type="Proteomes" id="UP000219338">
    <property type="component" value="Unassembled WGS sequence"/>
</dbReference>
<name>A0A284SCZ3_ARMOS</name>
<evidence type="ECO:0000256" key="1">
    <source>
        <dbReference type="SAM" id="MobiDB-lite"/>
    </source>
</evidence>
<dbReference type="OrthoDB" id="3189091at2759"/>
<accession>A0A284SCZ3</accession>
<evidence type="ECO:0000313" key="3">
    <source>
        <dbReference type="Proteomes" id="UP000219338"/>
    </source>
</evidence>
<feature type="region of interest" description="Disordered" evidence="1">
    <location>
        <begin position="267"/>
        <end position="411"/>
    </location>
</feature>
<feature type="compositionally biased region" description="Polar residues" evidence="1">
    <location>
        <begin position="677"/>
        <end position="694"/>
    </location>
</feature>
<feature type="compositionally biased region" description="Basic and acidic residues" evidence="1">
    <location>
        <begin position="898"/>
        <end position="915"/>
    </location>
</feature>
<feature type="region of interest" description="Disordered" evidence="1">
    <location>
        <begin position="890"/>
        <end position="990"/>
    </location>
</feature>
<reference evidence="3" key="1">
    <citation type="journal article" date="2017" name="Nat. Ecol. Evol.">
        <title>Genome expansion and lineage-specific genetic innovations in the forest pathogenic fungi Armillaria.</title>
        <authorList>
            <person name="Sipos G."/>
            <person name="Prasanna A.N."/>
            <person name="Walter M.C."/>
            <person name="O'Connor E."/>
            <person name="Balint B."/>
            <person name="Krizsan K."/>
            <person name="Kiss B."/>
            <person name="Hess J."/>
            <person name="Varga T."/>
            <person name="Slot J."/>
            <person name="Riley R."/>
            <person name="Boka B."/>
            <person name="Rigling D."/>
            <person name="Barry K."/>
            <person name="Lee J."/>
            <person name="Mihaltcheva S."/>
            <person name="LaButti K."/>
            <person name="Lipzen A."/>
            <person name="Waldron R."/>
            <person name="Moloney N.M."/>
            <person name="Sperisen C."/>
            <person name="Kredics L."/>
            <person name="Vagvoelgyi C."/>
            <person name="Patrignani A."/>
            <person name="Fitzpatrick D."/>
            <person name="Nagy I."/>
            <person name="Doyle S."/>
            <person name="Anderson J.B."/>
            <person name="Grigoriev I.V."/>
            <person name="Gueldener U."/>
            <person name="Muensterkoetter M."/>
            <person name="Nagy L.G."/>
        </authorList>
    </citation>
    <scope>NUCLEOTIDE SEQUENCE [LARGE SCALE GENOMIC DNA]</scope>
    <source>
        <strain evidence="3">C18/9</strain>
    </source>
</reference>
<evidence type="ECO:0000313" key="2">
    <source>
        <dbReference type="EMBL" id="SJL18882.1"/>
    </source>
</evidence>
<feature type="compositionally biased region" description="Polar residues" evidence="1">
    <location>
        <begin position="1050"/>
        <end position="1063"/>
    </location>
</feature>
<protein>
    <submittedName>
        <fullName evidence="2">Uncharacterized protein</fullName>
    </submittedName>
</protein>
<organism evidence="2 3">
    <name type="scientific">Armillaria ostoyae</name>
    <name type="common">Armillaria root rot fungus</name>
    <dbReference type="NCBI Taxonomy" id="47428"/>
    <lineage>
        <taxon>Eukaryota</taxon>
        <taxon>Fungi</taxon>
        <taxon>Dikarya</taxon>
        <taxon>Basidiomycota</taxon>
        <taxon>Agaricomycotina</taxon>
        <taxon>Agaricomycetes</taxon>
        <taxon>Agaricomycetidae</taxon>
        <taxon>Agaricales</taxon>
        <taxon>Marasmiineae</taxon>
        <taxon>Physalacriaceae</taxon>
        <taxon>Armillaria</taxon>
    </lineage>
</organism>
<feature type="region of interest" description="Disordered" evidence="1">
    <location>
        <begin position="1050"/>
        <end position="1082"/>
    </location>
</feature>
<feature type="compositionally biased region" description="Basic and acidic residues" evidence="1">
    <location>
        <begin position="400"/>
        <end position="411"/>
    </location>
</feature>
<feature type="compositionally biased region" description="Polar residues" evidence="1">
    <location>
        <begin position="374"/>
        <end position="383"/>
    </location>
</feature>
<feature type="compositionally biased region" description="Polar residues" evidence="1">
    <location>
        <begin position="334"/>
        <end position="348"/>
    </location>
</feature>
<feature type="region of interest" description="Disordered" evidence="1">
    <location>
        <begin position="674"/>
        <end position="700"/>
    </location>
</feature>
<gene>
    <name evidence="2" type="ORF">ARMOST_22484</name>
</gene>
<feature type="compositionally biased region" description="Low complexity" evidence="1">
    <location>
        <begin position="359"/>
        <end position="369"/>
    </location>
</feature>
<dbReference type="AlphaFoldDB" id="A0A284SCZ3"/>
<dbReference type="EMBL" id="FUEG01000073">
    <property type="protein sequence ID" value="SJL18882.1"/>
    <property type="molecule type" value="Genomic_DNA"/>
</dbReference>